<accession>A0A1I7XN07</accession>
<sequence length="74" mass="8629">MRVNWARRLQYLLFLPSGRESKVDCDPSDTSAVEFPSIEILKEDDPFRKVQEKSEQEKSEMNAKVIAEWQKGRG</sequence>
<dbReference type="WBParaSite" id="Hba_19165">
    <property type="protein sequence ID" value="Hba_19165"/>
    <property type="gene ID" value="Hba_19165"/>
</dbReference>
<evidence type="ECO:0000313" key="1">
    <source>
        <dbReference type="Proteomes" id="UP000095283"/>
    </source>
</evidence>
<organism evidence="1 2">
    <name type="scientific">Heterorhabditis bacteriophora</name>
    <name type="common">Entomopathogenic nematode worm</name>
    <dbReference type="NCBI Taxonomy" id="37862"/>
    <lineage>
        <taxon>Eukaryota</taxon>
        <taxon>Metazoa</taxon>
        <taxon>Ecdysozoa</taxon>
        <taxon>Nematoda</taxon>
        <taxon>Chromadorea</taxon>
        <taxon>Rhabditida</taxon>
        <taxon>Rhabditina</taxon>
        <taxon>Rhabditomorpha</taxon>
        <taxon>Strongyloidea</taxon>
        <taxon>Heterorhabditidae</taxon>
        <taxon>Heterorhabditis</taxon>
    </lineage>
</organism>
<reference evidence="2" key="1">
    <citation type="submission" date="2016-11" db="UniProtKB">
        <authorList>
            <consortium name="WormBaseParasite"/>
        </authorList>
    </citation>
    <scope>IDENTIFICATION</scope>
</reference>
<dbReference type="AlphaFoldDB" id="A0A1I7XN07"/>
<name>A0A1I7XN07_HETBA</name>
<keyword evidence="1" id="KW-1185">Reference proteome</keyword>
<proteinExistence type="predicted"/>
<evidence type="ECO:0000313" key="2">
    <source>
        <dbReference type="WBParaSite" id="Hba_19165"/>
    </source>
</evidence>
<dbReference type="Proteomes" id="UP000095283">
    <property type="component" value="Unplaced"/>
</dbReference>
<protein>
    <submittedName>
        <fullName evidence="2">Ubiquitinyl hydrolase 1</fullName>
    </submittedName>
</protein>